<keyword evidence="7" id="KW-0902">Two-component regulatory system</keyword>
<keyword evidence="6 9" id="KW-1133">Transmembrane helix</keyword>
<dbReference type="InterPro" id="IPR036890">
    <property type="entry name" value="HATPase_C_sf"/>
</dbReference>
<comment type="subcellular location">
    <subcellularLocation>
        <location evidence="1">Cell membrane</location>
        <topology evidence="1">Multi-pass membrane protein</topology>
    </subcellularLocation>
</comment>
<keyword evidence="2" id="KW-1003">Cell membrane</keyword>
<dbReference type="GO" id="GO:0046983">
    <property type="term" value="F:protein dimerization activity"/>
    <property type="evidence" value="ECO:0007669"/>
    <property type="project" value="InterPro"/>
</dbReference>
<evidence type="ECO:0000256" key="8">
    <source>
        <dbReference type="ARBA" id="ARBA00023136"/>
    </source>
</evidence>
<dbReference type="PROSITE" id="PS50109">
    <property type="entry name" value="HIS_KIN"/>
    <property type="match status" value="1"/>
</dbReference>
<evidence type="ECO:0000313" key="11">
    <source>
        <dbReference type="EMBL" id="RRB15070.1"/>
    </source>
</evidence>
<dbReference type="InterPro" id="IPR011712">
    <property type="entry name" value="Sig_transdc_His_kin_sub3_dim/P"/>
</dbReference>
<evidence type="ECO:0000256" key="3">
    <source>
        <dbReference type="ARBA" id="ARBA00022679"/>
    </source>
</evidence>
<dbReference type="AlphaFoldDB" id="A0A3P1CPD7"/>
<protein>
    <submittedName>
        <fullName evidence="11">Sensor histidine kinase</fullName>
    </submittedName>
</protein>
<dbReference type="GO" id="GO:0005886">
    <property type="term" value="C:plasma membrane"/>
    <property type="evidence" value="ECO:0007669"/>
    <property type="project" value="UniProtKB-SubCell"/>
</dbReference>
<evidence type="ECO:0000256" key="6">
    <source>
        <dbReference type="ARBA" id="ARBA00022989"/>
    </source>
</evidence>
<feature type="domain" description="Histidine kinase" evidence="10">
    <location>
        <begin position="174"/>
        <end position="267"/>
    </location>
</feature>
<dbReference type="PANTHER" id="PTHR24421:SF37">
    <property type="entry name" value="SENSOR HISTIDINE KINASE NARS"/>
    <property type="match status" value="1"/>
</dbReference>
<evidence type="ECO:0000256" key="1">
    <source>
        <dbReference type="ARBA" id="ARBA00004651"/>
    </source>
</evidence>
<dbReference type="InterPro" id="IPR050482">
    <property type="entry name" value="Sensor_HK_TwoCompSys"/>
</dbReference>
<dbReference type="Proteomes" id="UP000274271">
    <property type="component" value="Unassembled WGS sequence"/>
</dbReference>
<comment type="caution">
    <text evidence="11">The sequence shown here is derived from an EMBL/GenBank/DDBJ whole genome shotgun (WGS) entry which is preliminary data.</text>
</comment>
<accession>A0A3P1CPD7</accession>
<proteinExistence type="predicted"/>
<evidence type="ECO:0000256" key="7">
    <source>
        <dbReference type="ARBA" id="ARBA00023012"/>
    </source>
</evidence>
<dbReference type="SMART" id="SM00387">
    <property type="entry name" value="HATPase_c"/>
    <property type="match status" value="1"/>
</dbReference>
<keyword evidence="12" id="KW-1185">Reference proteome</keyword>
<dbReference type="RefSeq" id="WP_124906672.1">
    <property type="nucleotide sequence ID" value="NZ_RQJP01000002.1"/>
</dbReference>
<dbReference type="OrthoDB" id="9760839at2"/>
<dbReference type="InterPro" id="IPR005467">
    <property type="entry name" value="His_kinase_dom"/>
</dbReference>
<evidence type="ECO:0000256" key="9">
    <source>
        <dbReference type="SAM" id="Phobius"/>
    </source>
</evidence>
<dbReference type="InterPro" id="IPR003594">
    <property type="entry name" value="HATPase_dom"/>
</dbReference>
<evidence type="ECO:0000313" key="12">
    <source>
        <dbReference type="Proteomes" id="UP000274271"/>
    </source>
</evidence>
<dbReference type="Pfam" id="PF07730">
    <property type="entry name" value="HisKA_3"/>
    <property type="match status" value="1"/>
</dbReference>
<sequence>MQSPADEVVIVIIAGTILMLLLATFVATFFFLYQKRNFRYQQELSLTKESYERGLLQSQLEIQNHTLQQIGQELHDHIGQMLSLTLIQLSVLEEDLAGSVHAPTVQQTFETVERTMQDVRRLSKTLDGGTVERYGLRESLALEMERIQRTGRFQTQFQFIGSPYSLDENTETILFRMVQEALNNAMKHSGGHQLTVSADYGLDRFSLVVTDDGCGFDLGEATERGPDRSGSGLWNLKQRARLLGGECVLISQPGWGTRIEIRLPNKRGEAAVSKITI</sequence>
<dbReference type="EMBL" id="RQJP01000002">
    <property type="protein sequence ID" value="RRB15070.1"/>
    <property type="molecule type" value="Genomic_DNA"/>
</dbReference>
<dbReference type="Gene3D" id="3.30.565.10">
    <property type="entry name" value="Histidine kinase-like ATPase, C-terminal domain"/>
    <property type="match status" value="1"/>
</dbReference>
<keyword evidence="4 9" id="KW-0812">Transmembrane</keyword>
<feature type="transmembrane region" description="Helical" evidence="9">
    <location>
        <begin position="12"/>
        <end position="33"/>
    </location>
</feature>
<evidence type="ECO:0000259" key="10">
    <source>
        <dbReference type="PROSITE" id="PS50109"/>
    </source>
</evidence>
<dbReference type="SUPFAM" id="SSF55874">
    <property type="entry name" value="ATPase domain of HSP90 chaperone/DNA topoisomerase II/histidine kinase"/>
    <property type="match status" value="1"/>
</dbReference>
<gene>
    <name evidence="11" type="ORF">EHT87_10985</name>
</gene>
<dbReference type="CDD" id="cd16917">
    <property type="entry name" value="HATPase_UhpB-NarQ-NarX-like"/>
    <property type="match status" value="1"/>
</dbReference>
<evidence type="ECO:0000256" key="5">
    <source>
        <dbReference type="ARBA" id="ARBA00022777"/>
    </source>
</evidence>
<organism evidence="11 12">
    <name type="scientific">Larkinella knui</name>
    <dbReference type="NCBI Taxonomy" id="2025310"/>
    <lineage>
        <taxon>Bacteria</taxon>
        <taxon>Pseudomonadati</taxon>
        <taxon>Bacteroidota</taxon>
        <taxon>Cytophagia</taxon>
        <taxon>Cytophagales</taxon>
        <taxon>Spirosomataceae</taxon>
        <taxon>Larkinella</taxon>
    </lineage>
</organism>
<dbReference type="Gene3D" id="1.20.5.1930">
    <property type="match status" value="1"/>
</dbReference>
<evidence type="ECO:0000256" key="2">
    <source>
        <dbReference type="ARBA" id="ARBA00022475"/>
    </source>
</evidence>
<keyword evidence="8 9" id="KW-0472">Membrane</keyword>
<dbReference type="GO" id="GO:0000155">
    <property type="term" value="F:phosphorelay sensor kinase activity"/>
    <property type="evidence" value="ECO:0007669"/>
    <property type="project" value="InterPro"/>
</dbReference>
<dbReference type="PANTHER" id="PTHR24421">
    <property type="entry name" value="NITRATE/NITRITE SENSOR PROTEIN NARX-RELATED"/>
    <property type="match status" value="1"/>
</dbReference>
<name>A0A3P1CPD7_9BACT</name>
<keyword evidence="5 11" id="KW-0418">Kinase</keyword>
<dbReference type="Pfam" id="PF02518">
    <property type="entry name" value="HATPase_c"/>
    <property type="match status" value="1"/>
</dbReference>
<evidence type="ECO:0000256" key="4">
    <source>
        <dbReference type="ARBA" id="ARBA00022692"/>
    </source>
</evidence>
<reference evidence="11 12" key="1">
    <citation type="submission" date="2018-11" db="EMBL/GenBank/DDBJ databases">
        <authorList>
            <person name="Zhou Z."/>
            <person name="Wang G."/>
        </authorList>
    </citation>
    <scope>NUCLEOTIDE SEQUENCE [LARGE SCALE GENOMIC DNA]</scope>
    <source>
        <strain evidence="11 12">KCTC42998</strain>
    </source>
</reference>
<keyword evidence="3" id="KW-0808">Transferase</keyword>